<protein>
    <submittedName>
        <fullName evidence="1">Uncharacterized protein</fullName>
    </submittedName>
</protein>
<sequence>MRGFFLPYYPTIHRLKNLNTNKNRDIILSNETLFKSINTISLKLNSKGVLTVKLALNTCIPFLILVHSL</sequence>
<name>A0A3D5IX19_9FLAO</name>
<evidence type="ECO:0000313" key="1">
    <source>
        <dbReference type="EMBL" id="HCV80307.1"/>
    </source>
</evidence>
<dbReference type="Proteomes" id="UP000264330">
    <property type="component" value="Unassembled WGS sequence"/>
</dbReference>
<accession>A0A3D5IX19</accession>
<evidence type="ECO:0000313" key="2">
    <source>
        <dbReference type="Proteomes" id="UP000264330"/>
    </source>
</evidence>
<dbReference type="EMBL" id="DPMF01000098">
    <property type="protein sequence ID" value="HCV80307.1"/>
    <property type="molecule type" value="Genomic_DNA"/>
</dbReference>
<comment type="caution">
    <text evidence="1">The sequence shown here is derived from an EMBL/GenBank/DDBJ whole genome shotgun (WGS) entry which is preliminary data.</text>
</comment>
<dbReference type="AlphaFoldDB" id="A0A3D5IX19"/>
<proteinExistence type="predicted"/>
<gene>
    <name evidence="1" type="ORF">DGQ38_04590</name>
</gene>
<reference evidence="1 2" key="1">
    <citation type="journal article" date="2018" name="Nat. Biotechnol.">
        <title>A standardized bacterial taxonomy based on genome phylogeny substantially revises the tree of life.</title>
        <authorList>
            <person name="Parks D.H."/>
            <person name="Chuvochina M."/>
            <person name="Waite D.W."/>
            <person name="Rinke C."/>
            <person name="Skarshewski A."/>
            <person name="Chaumeil P.A."/>
            <person name="Hugenholtz P."/>
        </authorList>
    </citation>
    <scope>NUCLEOTIDE SEQUENCE [LARGE SCALE GENOMIC DNA]</scope>
    <source>
        <strain evidence="1">UBA9359</strain>
    </source>
</reference>
<organism evidence="1 2">
    <name type="scientific">Zunongwangia profunda</name>
    <dbReference type="NCBI Taxonomy" id="398743"/>
    <lineage>
        <taxon>Bacteria</taxon>
        <taxon>Pseudomonadati</taxon>
        <taxon>Bacteroidota</taxon>
        <taxon>Flavobacteriia</taxon>
        <taxon>Flavobacteriales</taxon>
        <taxon>Flavobacteriaceae</taxon>
        <taxon>Zunongwangia</taxon>
    </lineage>
</organism>